<organism evidence="2 3">
    <name type="scientific">Frankia canadensis</name>
    <dbReference type="NCBI Taxonomy" id="1836972"/>
    <lineage>
        <taxon>Bacteria</taxon>
        <taxon>Bacillati</taxon>
        <taxon>Actinomycetota</taxon>
        <taxon>Actinomycetes</taxon>
        <taxon>Frankiales</taxon>
        <taxon>Frankiaceae</taxon>
        <taxon>Frankia</taxon>
    </lineage>
</organism>
<dbReference type="AlphaFoldDB" id="A0A2I2KRJ5"/>
<proteinExistence type="predicted"/>
<name>A0A2I2KRJ5_9ACTN</name>
<dbReference type="EMBL" id="FZMO01000151">
    <property type="protein sequence ID" value="SNQ48291.1"/>
    <property type="molecule type" value="Genomic_DNA"/>
</dbReference>
<feature type="region of interest" description="Disordered" evidence="1">
    <location>
        <begin position="38"/>
        <end position="58"/>
    </location>
</feature>
<sequence>MLAAVTPCLAERASGLEPVGGELIVPYFVRTMRELPPEEAERAAGHKPGAADRLNLSG</sequence>
<keyword evidence="3" id="KW-1185">Reference proteome</keyword>
<dbReference type="Proteomes" id="UP000234331">
    <property type="component" value="Unassembled WGS sequence"/>
</dbReference>
<evidence type="ECO:0000256" key="1">
    <source>
        <dbReference type="SAM" id="MobiDB-lite"/>
    </source>
</evidence>
<evidence type="ECO:0000313" key="3">
    <source>
        <dbReference type="Proteomes" id="UP000234331"/>
    </source>
</evidence>
<protein>
    <submittedName>
        <fullName evidence="2">Uncharacterized protein</fullName>
    </submittedName>
</protein>
<evidence type="ECO:0000313" key="2">
    <source>
        <dbReference type="EMBL" id="SNQ48291.1"/>
    </source>
</evidence>
<accession>A0A2I2KRJ5</accession>
<gene>
    <name evidence="2" type="ORF">FRACA_2340007</name>
</gene>
<reference evidence="2 3" key="1">
    <citation type="submission" date="2017-06" db="EMBL/GenBank/DDBJ databases">
        <authorList>
            <person name="Kim H.J."/>
            <person name="Triplett B.A."/>
        </authorList>
    </citation>
    <scope>NUCLEOTIDE SEQUENCE [LARGE SCALE GENOMIC DNA]</scope>
    <source>
        <strain evidence="2">FRACA_ARgP5</strain>
    </source>
</reference>